<evidence type="ECO:0000256" key="1">
    <source>
        <dbReference type="ARBA" id="ARBA00005964"/>
    </source>
</evidence>
<sequence>MDPLVDSKVGFIRGLRATDGDYSMYLGIPYATLNESNPFGASAPHPRFTEVFEAFNDSAICPQVEEFNNTIVGSLDCLHVNIYVPDSANSRNLLPVLVYIYGGPYGFMCLNTPEVPGNQGLKDQQLALRWIKSNIEAFGGDPNKVTICGSSSGASAADFHLIYSNEQLFHQVIMQSGTALHPWAMLQPDPAAPLKLSKQLGFTVTNTHEALKFLSTVDSNLLTKATSELGLKFRPCVEKDFGNVEKFVYDYPVNIQKPSLGNMPILLGCNSDEALAAYDNLTPQEFANMSLFYDNIEEYFDFDVEELKDMEDYVKSFYIGDEKLSREVKQGIIKLNSDFYFNYPVVRTIQKYLDNGIKNIYYYLFAYSGKRNFLKGRFNVTAKGASHADELGYLFDISYMDKNLTPEDELIIDRITTLWANFIKFGDPTPETTELLPVKWPTNGSAFSRIDPLVDSKVGLIRGLRAPDGDYSMFMGIPYATVDRSNPFGPSSPHPSFDDIFEAYDDSAICPQVEEFNNTVVGTLDCLHLNIYAPNSANSRNRLPVLVWIYGGGFSIGFSGRFLYGPRYFIEQDIILVTLNYRLGPYGFMCLDMPKIPGNQGLKDQLLALKWIKDNIEAFGGDSDKITIFGESAGGASVDLHLRYNQEKLFDKVIMQSGTALLPRAVAEPDTSAPLKLAEHLGFRTADTGAALEFLTTVDTNLVIASSSELKLDFRPCVETDPDITDKFINDHPLNMKPYLRNVPIIIGFNSDEALANYESMSSEDFSKLNLFYDSLARHFNFGNEELVEMEKFVRHFYIGDQKISEDVKEGVIRFHSDFFFNYPAVRTVQKYLDNGARNIYLYMFAYDGDRNFVKARLNLTAPGATHADEIGYLFDISYMDTPTPEDQLIIDRITTLWANFVKFGNPTPQTSDLLPEQWPVVTSEALNCLHIDSELKVEKRTYKSRMAFWELFYKLNENAQKFALSRVDPLVDSKVGLIRGLRAPDGDYSMFMGIPYATVDKRNPFGPSTPYPSFDQVFEAYDDSAICPQVEEFNNSIVGTLDCLHLNIYVPNSANSRNRLPVLVWIYGGGFSIGFSNRYLYGPRYLVKQDIILVTLNYRLGPYGFMCLDTPNVPGNQGLKDQQLALKWIKDNIEEFGGDSDKITIFGESAGGVSVDFQLLYGQEKLFDKVITQSGNALSPWAVQEPDASAPLKLAEYLGFATTDIEEALAFLATADTNIVIASTAELGLQFLPCIEKDFNQVEKFIYDHPLNIQPKLRNVPIIVGYNSHESLATYETMPAEGFSTLNNLFHDNLADNFDFDEDLIEMEEVVRHFYIGDEKISENVKQGIIEFSSDFFFNYPAQRTIQKYLDNGARNIYHYVFDYDGDRNFVKARLNLTAPGATHADEIGYLFDISYMNNATPEDQLIIDRFTTLWANFVKFGNPTPQTSELLPIQWPAATKGAQNCLHIDSELTVEKRNYKSRMAFWELFYKINQKYQKLYVDSAN</sequence>
<evidence type="ECO:0000256" key="5">
    <source>
        <dbReference type="ARBA" id="ARBA00023180"/>
    </source>
</evidence>
<dbReference type="Proteomes" id="UP001231518">
    <property type="component" value="Chromosome 2"/>
</dbReference>
<dbReference type="GO" id="GO:0052689">
    <property type="term" value="F:carboxylic ester hydrolase activity"/>
    <property type="evidence" value="ECO:0007669"/>
    <property type="project" value="UniProtKB-KW"/>
</dbReference>
<dbReference type="PANTHER" id="PTHR43142">
    <property type="entry name" value="CARBOXYLIC ESTER HYDROLASE"/>
    <property type="match status" value="1"/>
</dbReference>
<reference evidence="7" key="1">
    <citation type="submission" date="2023-03" db="EMBL/GenBank/DDBJ databases">
        <title>Chromosome-level genomes of two armyworms, Mythimna separata and Mythimna loreyi, provide insights into the biosynthesis and reception of sex pheromones.</title>
        <authorList>
            <person name="Zhao H."/>
        </authorList>
    </citation>
    <scope>NUCLEOTIDE SEQUENCE</scope>
    <source>
        <strain evidence="7">BeijingLab</strain>
        <tissue evidence="7">Pupa</tissue>
    </source>
</reference>
<feature type="domain" description="Carboxylesterase type B" evidence="6">
    <location>
        <begin position="103"/>
        <end position="441"/>
    </location>
</feature>
<dbReference type="Gene3D" id="3.40.50.1820">
    <property type="entry name" value="alpha/beta hydrolase"/>
    <property type="match status" value="4"/>
</dbReference>
<evidence type="ECO:0000313" key="8">
    <source>
        <dbReference type="Proteomes" id="UP001231518"/>
    </source>
</evidence>
<evidence type="ECO:0000313" key="7">
    <source>
        <dbReference type="EMBL" id="KAJ8735671.1"/>
    </source>
</evidence>
<keyword evidence="2" id="KW-0719">Serine esterase</keyword>
<dbReference type="InterPro" id="IPR029058">
    <property type="entry name" value="AB_hydrolase_fold"/>
</dbReference>
<gene>
    <name evidence="7" type="ORF">PYW07_007291</name>
</gene>
<keyword evidence="8" id="KW-1185">Reference proteome</keyword>
<dbReference type="PROSITE" id="PS00122">
    <property type="entry name" value="CARBOXYLESTERASE_B_1"/>
    <property type="match status" value="3"/>
</dbReference>
<dbReference type="InterPro" id="IPR002018">
    <property type="entry name" value="CarbesteraseB"/>
</dbReference>
<feature type="domain" description="Carboxylesterase type B" evidence="6">
    <location>
        <begin position="969"/>
        <end position="1468"/>
    </location>
</feature>
<dbReference type="PANTHER" id="PTHR43142:SF1">
    <property type="entry name" value="CARBOXYLIC ESTER HYDROLASE"/>
    <property type="match status" value="1"/>
</dbReference>
<evidence type="ECO:0000259" key="6">
    <source>
        <dbReference type="Pfam" id="PF00135"/>
    </source>
</evidence>
<dbReference type="EMBL" id="JARGEI010000002">
    <property type="protein sequence ID" value="KAJ8735671.1"/>
    <property type="molecule type" value="Genomic_DNA"/>
</dbReference>
<keyword evidence="3" id="KW-0378">Hydrolase</keyword>
<organism evidence="7 8">
    <name type="scientific">Mythimna separata</name>
    <name type="common">Oriental armyworm</name>
    <name type="synonym">Pseudaletia separata</name>
    <dbReference type="NCBI Taxonomy" id="271217"/>
    <lineage>
        <taxon>Eukaryota</taxon>
        <taxon>Metazoa</taxon>
        <taxon>Ecdysozoa</taxon>
        <taxon>Arthropoda</taxon>
        <taxon>Hexapoda</taxon>
        <taxon>Insecta</taxon>
        <taxon>Pterygota</taxon>
        <taxon>Neoptera</taxon>
        <taxon>Endopterygota</taxon>
        <taxon>Lepidoptera</taxon>
        <taxon>Glossata</taxon>
        <taxon>Ditrysia</taxon>
        <taxon>Noctuoidea</taxon>
        <taxon>Noctuidae</taxon>
        <taxon>Noctuinae</taxon>
        <taxon>Hadenini</taxon>
        <taxon>Mythimna</taxon>
    </lineage>
</organism>
<keyword evidence="5" id="KW-0325">Glycoprotein</keyword>
<feature type="domain" description="Carboxylesterase type B" evidence="6">
    <location>
        <begin position="451"/>
        <end position="950"/>
    </location>
</feature>
<name>A0AAD8E1A9_MYTSE</name>
<comment type="similarity">
    <text evidence="1">Belongs to the type-B carboxylesterase/lipase family.</text>
</comment>
<dbReference type="InterPro" id="IPR019826">
    <property type="entry name" value="Carboxylesterase_B_AS"/>
</dbReference>
<protein>
    <recommendedName>
        <fullName evidence="6">Carboxylesterase type B domain-containing protein</fullName>
    </recommendedName>
</protein>
<dbReference type="Pfam" id="PF00135">
    <property type="entry name" value="COesterase"/>
    <property type="match status" value="3"/>
</dbReference>
<evidence type="ECO:0000256" key="4">
    <source>
        <dbReference type="ARBA" id="ARBA00023157"/>
    </source>
</evidence>
<comment type="caution">
    <text evidence="7">The sequence shown here is derived from an EMBL/GenBank/DDBJ whole genome shotgun (WGS) entry which is preliminary data.</text>
</comment>
<evidence type="ECO:0000256" key="2">
    <source>
        <dbReference type="ARBA" id="ARBA00022487"/>
    </source>
</evidence>
<accession>A0AAD8E1A9</accession>
<proteinExistence type="inferred from homology"/>
<dbReference type="SUPFAM" id="SSF53474">
    <property type="entry name" value="alpha/beta-Hydrolases"/>
    <property type="match status" value="3"/>
</dbReference>
<keyword evidence="4" id="KW-1015">Disulfide bond</keyword>
<evidence type="ECO:0000256" key="3">
    <source>
        <dbReference type="ARBA" id="ARBA00022801"/>
    </source>
</evidence>